<accession>A0A418B9R8</accession>
<evidence type="ECO:0000313" key="2">
    <source>
        <dbReference type="EMBL" id="RHY34983.1"/>
    </source>
</evidence>
<evidence type="ECO:0000313" key="3">
    <source>
        <dbReference type="Proteomes" id="UP000285060"/>
    </source>
</evidence>
<dbReference type="VEuPathDB" id="FungiDB:H310_11087"/>
<organism evidence="2 3">
    <name type="scientific">Aphanomyces invadans</name>
    <dbReference type="NCBI Taxonomy" id="157072"/>
    <lineage>
        <taxon>Eukaryota</taxon>
        <taxon>Sar</taxon>
        <taxon>Stramenopiles</taxon>
        <taxon>Oomycota</taxon>
        <taxon>Saprolegniomycetes</taxon>
        <taxon>Saprolegniales</taxon>
        <taxon>Verrucalvaceae</taxon>
        <taxon>Aphanomyces</taxon>
    </lineage>
</organism>
<name>A0A418B9R8_9STRA</name>
<sequence>MATGEEVLWEWQAEAVALVVEDDSRRLHLTAQGVALLRSYDYPVAVVCVVGSPTRHRIFHAIVEDGMSDGVPPPTPAINGIYMIGSADFMRTGRCMLAVSLVVDLDDDDRHIPLWDLALLLSSLICYVHDGDFSTPPPRLLDTLQVIRQLQPDCAANEINTFLPSLMWATPANASSGAAFHDSVWPFELPLAAVADLSTLDLIGWFLYPLQGSSILDSVRWRILYRTKVKTFLGTELRGDVLVALVDHALSWIYSHHDNAAALQPSLTLDFLGVWDQVVAMQCTAIAEAARIAYEDVMATDAPPGTAACTPPMKLADFDKLHTEMHHVALATYVSQAKTYKSSPAYRRHKQSLVTALQSQHNDHRNALIASSRAYCNAVAQSQLALLACDAASPKEILSPGILPALSPPDGADEMPDVSLDVLQEFVRRFRDATVGQVAADEVLATVVVTDVAAMLTKRQVAAKASWTAAHLESERQALQAAYDSKQSQLTAHFEIEAQKLRDALAAEKKLWMQAHVANQARSNIDVHEAKRLAADLAAATATIAALEEDKRTLQRDVEALHDTIAKLQEQVATLHETIADDNRVRMALVDSVADSIRNEKRLEAAVAAAEAATAAAIAQHRIVVEEKAQLQTTWQQLLVKITALPPGLQEQVLSVDLESVGDGSVGFSDALRRYMSS</sequence>
<dbReference type="EMBL" id="QUSY01000011">
    <property type="protein sequence ID" value="RHY34983.1"/>
    <property type="molecule type" value="Genomic_DNA"/>
</dbReference>
<comment type="caution">
    <text evidence="2">The sequence shown here is derived from an EMBL/GenBank/DDBJ whole genome shotgun (WGS) entry which is preliminary data.</text>
</comment>
<evidence type="ECO:0000256" key="1">
    <source>
        <dbReference type="SAM" id="Coils"/>
    </source>
</evidence>
<keyword evidence="3" id="KW-1185">Reference proteome</keyword>
<protein>
    <submittedName>
        <fullName evidence="2">Uncharacterized protein</fullName>
    </submittedName>
</protein>
<proteinExistence type="predicted"/>
<reference evidence="2 3" key="1">
    <citation type="submission" date="2018-08" db="EMBL/GenBank/DDBJ databases">
        <title>Aphanomyces genome sequencing and annotation.</title>
        <authorList>
            <person name="Minardi D."/>
            <person name="Oidtmann B."/>
            <person name="Van Der Giezen M."/>
            <person name="Studholme D.J."/>
        </authorList>
    </citation>
    <scope>NUCLEOTIDE SEQUENCE [LARGE SCALE GENOMIC DNA]</scope>
    <source>
        <strain evidence="2 3">NJM0002</strain>
    </source>
</reference>
<dbReference type="Proteomes" id="UP000285060">
    <property type="component" value="Unassembled WGS sequence"/>
</dbReference>
<gene>
    <name evidence="2" type="ORF">DYB32_000489</name>
</gene>
<keyword evidence="1" id="KW-0175">Coiled coil</keyword>
<feature type="coiled-coil region" evidence="1">
    <location>
        <begin position="530"/>
        <end position="578"/>
    </location>
</feature>
<dbReference type="AlphaFoldDB" id="A0A418B9R8"/>